<dbReference type="AlphaFoldDB" id="A0A0A9A9K3"/>
<sequence>MGFIHCSTVQIELNNDIGFGIVNIMTN</sequence>
<proteinExistence type="predicted"/>
<reference evidence="1" key="2">
    <citation type="journal article" date="2015" name="Data Brief">
        <title>Shoot transcriptome of the giant reed, Arundo donax.</title>
        <authorList>
            <person name="Barrero R.A."/>
            <person name="Guerrero F.D."/>
            <person name="Moolhuijzen P."/>
            <person name="Goolsby J.A."/>
            <person name="Tidwell J."/>
            <person name="Bellgard S.E."/>
            <person name="Bellgard M.I."/>
        </authorList>
    </citation>
    <scope>NUCLEOTIDE SEQUENCE</scope>
    <source>
        <tissue evidence="1">Shoot tissue taken approximately 20 cm above the soil surface</tissue>
    </source>
</reference>
<accession>A0A0A9A9K3</accession>
<protein>
    <submittedName>
        <fullName evidence="1">Uncharacterized protein</fullName>
    </submittedName>
</protein>
<reference evidence="1" key="1">
    <citation type="submission" date="2014-09" db="EMBL/GenBank/DDBJ databases">
        <authorList>
            <person name="Magalhaes I.L.F."/>
            <person name="Oliveira U."/>
            <person name="Santos F.R."/>
            <person name="Vidigal T.H.D.A."/>
            <person name="Brescovit A.D."/>
            <person name="Santos A.J."/>
        </authorList>
    </citation>
    <scope>NUCLEOTIDE SEQUENCE</scope>
    <source>
        <tissue evidence="1">Shoot tissue taken approximately 20 cm above the soil surface</tissue>
    </source>
</reference>
<name>A0A0A9A9K3_ARUDO</name>
<evidence type="ECO:0000313" key="1">
    <source>
        <dbReference type="EMBL" id="JAD47776.1"/>
    </source>
</evidence>
<organism evidence="1">
    <name type="scientific">Arundo donax</name>
    <name type="common">Giant reed</name>
    <name type="synonym">Donax arundinaceus</name>
    <dbReference type="NCBI Taxonomy" id="35708"/>
    <lineage>
        <taxon>Eukaryota</taxon>
        <taxon>Viridiplantae</taxon>
        <taxon>Streptophyta</taxon>
        <taxon>Embryophyta</taxon>
        <taxon>Tracheophyta</taxon>
        <taxon>Spermatophyta</taxon>
        <taxon>Magnoliopsida</taxon>
        <taxon>Liliopsida</taxon>
        <taxon>Poales</taxon>
        <taxon>Poaceae</taxon>
        <taxon>PACMAD clade</taxon>
        <taxon>Arundinoideae</taxon>
        <taxon>Arundineae</taxon>
        <taxon>Arundo</taxon>
    </lineage>
</organism>
<dbReference type="EMBL" id="GBRH01250119">
    <property type="protein sequence ID" value="JAD47776.1"/>
    <property type="molecule type" value="Transcribed_RNA"/>
</dbReference>